<evidence type="ECO:0000313" key="1">
    <source>
        <dbReference type="EMBL" id="KAH9421719.1"/>
    </source>
</evidence>
<organism evidence="1 2">
    <name type="scientific">Dermatophagoides pteronyssinus</name>
    <name type="common">European house dust mite</name>
    <dbReference type="NCBI Taxonomy" id="6956"/>
    <lineage>
        <taxon>Eukaryota</taxon>
        <taxon>Metazoa</taxon>
        <taxon>Ecdysozoa</taxon>
        <taxon>Arthropoda</taxon>
        <taxon>Chelicerata</taxon>
        <taxon>Arachnida</taxon>
        <taxon>Acari</taxon>
        <taxon>Acariformes</taxon>
        <taxon>Sarcoptiformes</taxon>
        <taxon>Astigmata</taxon>
        <taxon>Psoroptidia</taxon>
        <taxon>Analgoidea</taxon>
        <taxon>Pyroglyphidae</taxon>
        <taxon>Dermatophagoidinae</taxon>
        <taxon>Dermatophagoides</taxon>
    </lineage>
</organism>
<evidence type="ECO:0000313" key="2">
    <source>
        <dbReference type="Proteomes" id="UP000887458"/>
    </source>
</evidence>
<dbReference type="Proteomes" id="UP000887458">
    <property type="component" value="Unassembled WGS sequence"/>
</dbReference>
<protein>
    <submittedName>
        <fullName evidence="1">Uncharacterized protein</fullName>
    </submittedName>
</protein>
<accession>A0ABQ8JGJ0</accession>
<reference evidence="1 2" key="2">
    <citation type="journal article" date="2022" name="Mol. Biol. Evol.">
        <title>Comparative Genomics Reveals Insights into the Divergent Evolution of Astigmatic Mites and Household Pest Adaptations.</title>
        <authorList>
            <person name="Xiong Q."/>
            <person name="Wan A.T."/>
            <person name="Liu X."/>
            <person name="Fung C.S."/>
            <person name="Xiao X."/>
            <person name="Malainual N."/>
            <person name="Hou J."/>
            <person name="Wang L."/>
            <person name="Wang M."/>
            <person name="Yang K.Y."/>
            <person name="Cui Y."/>
            <person name="Leung E.L."/>
            <person name="Nong W."/>
            <person name="Shin S.K."/>
            <person name="Au S.W."/>
            <person name="Jeong K.Y."/>
            <person name="Chew F.T."/>
            <person name="Hui J.H."/>
            <person name="Leung T.F."/>
            <person name="Tungtrongchitr A."/>
            <person name="Zhong N."/>
            <person name="Liu Z."/>
            <person name="Tsui S.K."/>
        </authorList>
    </citation>
    <scope>NUCLEOTIDE SEQUENCE [LARGE SCALE GENOMIC DNA]</scope>
    <source>
        <strain evidence="1">Derp</strain>
    </source>
</reference>
<sequence>MRLGLASTICPMTNGQMKPLVIEIILIMPNIVPLKSFDKSDGNGTIPPACRPFVTVVAVAANKNNPSLQLAIVAINRQMAPPIWAVV</sequence>
<dbReference type="EMBL" id="NJHN03000037">
    <property type="protein sequence ID" value="KAH9421719.1"/>
    <property type="molecule type" value="Genomic_DNA"/>
</dbReference>
<comment type="caution">
    <text evidence="1">The sequence shown here is derived from an EMBL/GenBank/DDBJ whole genome shotgun (WGS) entry which is preliminary data.</text>
</comment>
<gene>
    <name evidence="1" type="ORF">DERP_002006</name>
</gene>
<name>A0ABQ8JGJ0_DERPT</name>
<proteinExistence type="predicted"/>
<keyword evidence="2" id="KW-1185">Reference proteome</keyword>
<reference evidence="1 2" key="1">
    <citation type="journal article" date="2018" name="J. Allergy Clin. Immunol.">
        <title>High-quality assembly of Dermatophagoides pteronyssinus genome and transcriptome reveals a wide range of novel allergens.</title>
        <authorList>
            <person name="Liu X.Y."/>
            <person name="Yang K.Y."/>
            <person name="Wang M.Q."/>
            <person name="Kwok J.S."/>
            <person name="Zeng X."/>
            <person name="Yang Z."/>
            <person name="Xiao X.J."/>
            <person name="Lau C.P."/>
            <person name="Li Y."/>
            <person name="Huang Z.M."/>
            <person name="Ba J.G."/>
            <person name="Yim A.K."/>
            <person name="Ouyang C.Y."/>
            <person name="Ngai S.M."/>
            <person name="Chan T.F."/>
            <person name="Leung E.L."/>
            <person name="Liu L."/>
            <person name="Liu Z.G."/>
            <person name="Tsui S.K."/>
        </authorList>
    </citation>
    <scope>NUCLEOTIDE SEQUENCE [LARGE SCALE GENOMIC DNA]</scope>
    <source>
        <strain evidence="1">Derp</strain>
    </source>
</reference>